<evidence type="ECO:0000256" key="1">
    <source>
        <dbReference type="SAM" id="MobiDB-lite"/>
    </source>
</evidence>
<feature type="compositionally biased region" description="Pro residues" evidence="1">
    <location>
        <begin position="43"/>
        <end position="52"/>
    </location>
</feature>
<dbReference type="OrthoDB" id="4350534at2"/>
<reference evidence="4 5" key="1">
    <citation type="submission" date="2016-10" db="EMBL/GenBank/DDBJ databases">
        <authorList>
            <person name="de Groot N.N."/>
        </authorList>
    </citation>
    <scope>NUCLEOTIDE SEQUENCE [LARGE SCALE GENOMIC DNA]</scope>
    <source>
        <strain evidence="4 5">CGMCC 4.5739</strain>
    </source>
</reference>
<gene>
    <name evidence="4" type="ORF">SAMN05421773_10640</name>
</gene>
<evidence type="ECO:0000259" key="3">
    <source>
        <dbReference type="Pfam" id="PF19803"/>
    </source>
</evidence>
<dbReference type="RefSeq" id="WP_093838939.1">
    <property type="nucleotide sequence ID" value="NZ_FOLM01000006.1"/>
</dbReference>
<protein>
    <recommendedName>
        <fullName evidence="3">DUF6286 domain-containing protein</fullName>
    </recommendedName>
</protein>
<proteinExistence type="predicted"/>
<evidence type="ECO:0000256" key="2">
    <source>
        <dbReference type="SAM" id="Phobius"/>
    </source>
</evidence>
<dbReference type="Pfam" id="PF19803">
    <property type="entry name" value="DUF6286"/>
    <property type="match status" value="1"/>
</dbReference>
<evidence type="ECO:0000313" key="5">
    <source>
        <dbReference type="Proteomes" id="UP000199207"/>
    </source>
</evidence>
<feature type="transmembrane region" description="Helical" evidence="2">
    <location>
        <begin position="70"/>
        <end position="89"/>
    </location>
</feature>
<feature type="region of interest" description="Disordered" evidence="1">
    <location>
        <begin position="1"/>
        <end position="60"/>
    </location>
</feature>
<sequence>MSGPQTVPGPGAAPGSAPGTAPRAAPDSDGAGGAGGPGDAAAPPEPAPPGPGSSPATAPSRFWSARRAPAALLALILLCSVGLLLYDIASVRADRPATAWRTRLADELAGRTLDDPWVVVAACAAVLTGLWLVVLAVTPGLRNLMPMRGEAGVLRAAIERHAAAVALRDRALEVSGVQSVRVVVGRRRVRAEAQAHFRDLADVRSDLNAVLGDSIRRMELAHPPALAVQVRRPPKR</sequence>
<keyword evidence="2" id="KW-1133">Transmembrane helix</keyword>
<feature type="compositionally biased region" description="Low complexity" evidence="1">
    <location>
        <begin position="8"/>
        <end position="29"/>
    </location>
</feature>
<keyword evidence="5" id="KW-1185">Reference proteome</keyword>
<feature type="domain" description="DUF6286" evidence="3">
    <location>
        <begin position="128"/>
        <end position="231"/>
    </location>
</feature>
<dbReference type="Proteomes" id="UP000199207">
    <property type="component" value="Unassembled WGS sequence"/>
</dbReference>
<name>A0A1I1M045_9ACTN</name>
<organism evidence="4 5">
    <name type="scientific">Streptomyces aidingensis</name>
    <dbReference type="NCBI Taxonomy" id="910347"/>
    <lineage>
        <taxon>Bacteria</taxon>
        <taxon>Bacillati</taxon>
        <taxon>Actinomycetota</taxon>
        <taxon>Actinomycetes</taxon>
        <taxon>Kitasatosporales</taxon>
        <taxon>Streptomycetaceae</taxon>
        <taxon>Streptomyces</taxon>
    </lineage>
</organism>
<dbReference type="EMBL" id="FOLM01000006">
    <property type="protein sequence ID" value="SFC78734.1"/>
    <property type="molecule type" value="Genomic_DNA"/>
</dbReference>
<dbReference type="STRING" id="910347.SAMN05421773_10640"/>
<keyword evidence="2" id="KW-0472">Membrane</keyword>
<evidence type="ECO:0000313" key="4">
    <source>
        <dbReference type="EMBL" id="SFC78734.1"/>
    </source>
</evidence>
<feature type="transmembrane region" description="Helical" evidence="2">
    <location>
        <begin position="117"/>
        <end position="138"/>
    </location>
</feature>
<accession>A0A1I1M045</accession>
<keyword evidence="2" id="KW-0812">Transmembrane</keyword>
<dbReference type="AlphaFoldDB" id="A0A1I1M045"/>
<dbReference type="InterPro" id="IPR046253">
    <property type="entry name" value="DUF6286"/>
</dbReference>